<dbReference type="EMBL" id="SNXW01000007">
    <property type="protein sequence ID" value="TDP81796.1"/>
    <property type="molecule type" value="Genomic_DNA"/>
</dbReference>
<organism evidence="1 2">
    <name type="scientific">Aquabacterium commune</name>
    <dbReference type="NCBI Taxonomy" id="70586"/>
    <lineage>
        <taxon>Bacteria</taxon>
        <taxon>Pseudomonadati</taxon>
        <taxon>Pseudomonadota</taxon>
        <taxon>Betaproteobacteria</taxon>
        <taxon>Burkholderiales</taxon>
        <taxon>Aquabacterium</taxon>
    </lineage>
</organism>
<dbReference type="RefSeq" id="WP_133610027.1">
    <property type="nucleotide sequence ID" value="NZ_SNXW01000007.1"/>
</dbReference>
<keyword evidence="2" id="KW-1185">Reference proteome</keyword>
<proteinExistence type="predicted"/>
<dbReference type="AlphaFoldDB" id="A0A4R6R885"/>
<name>A0A4R6R885_9BURK</name>
<dbReference type="Proteomes" id="UP000294593">
    <property type="component" value="Unassembled WGS sequence"/>
</dbReference>
<accession>A0A4R6R885</accession>
<dbReference type="Pfam" id="PF03692">
    <property type="entry name" value="CxxCxxCC"/>
    <property type="match status" value="1"/>
</dbReference>
<sequence length="98" mass="10599">MDCQRCGACCAHYRVSFYWAEGNDAPGGHVPVELTERLTPHLRCMRGTSSDSPHCAALRGEVGVSVGCTIYTQRPSTCHDVQVGDAQCLKARAHHGIT</sequence>
<evidence type="ECO:0000313" key="2">
    <source>
        <dbReference type="Proteomes" id="UP000294593"/>
    </source>
</evidence>
<gene>
    <name evidence="1" type="ORF">EV672_107234</name>
</gene>
<dbReference type="OrthoDB" id="196483at2"/>
<evidence type="ECO:0000313" key="1">
    <source>
        <dbReference type="EMBL" id="TDP81796.1"/>
    </source>
</evidence>
<reference evidence="1 2" key="1">
    <citation type="submission" date="2019-03" db="EMBL/GenBank/DDBJ databases">
        <title>Genomic Encyclopedia of Type Strains, Phase IV (KMG-IV): sequencing the most valuable type-strain genomes for metagenomic binning, comparative biology and taxonomic classification.</title>
        <authorList>
            <person name="Goeker M."/>
        </authorList>
    </citation>
    <scope>NUCLEOTIDE SEQUENCE [LARGE SCALE GENOMIC DNA]</scope>
    <source>
        <strain evidence="1 2">DSM 11901</strain>
    </source>
</reference>
<protein>
    <submittedName>
        <fullName evidence="1">Uncharacterized protein</fullName>
    </submittedName>
</protein>
<dbReference type="InterPro" id="IPR005358">
    <property type="entry name" value="Puta_zinc/iron-chelating_dom"/>
</dbReference>
<comment type="caution">
    <text evidence="1">The sequence shown here is derived from an EMBL/GenBank/DDBJ whole genome shotgun (WGS) entry which is preliminary data.</text>
</comment>